<organism evidence="2 3">
    <name type="scientific">Fusarium phyllophilum</name>
    <dbReference type="NCBI Taxonomy" id="47803"/>
    <lineage>
        <taxon>Eukaryota</taxon>
        <taxon>Fungi</taxon>
        <taxon>Dikarya</taxon>
        <taxon>Ascomycota</taxon>
        <taxon>Pezizomycotina</taxon>
        <taxon>Sordariomycetes</taxon>
        <taxon>Hypocreomycetidae</taxon>
        <taxon>Hypocreales</taxon>
        <taxon>Nectriaceae</taxon>
        <taxon>Fusarium</taxon>
        <taxon>Fusarium fujikuroi species complex</taxon>
    </lineage>
</organism>
<evidence type="ECO:0000313" key="3">
    <source>
        <dbReference type="Proteomes" id="UP000582016"/>
    </source>
</evidence>
<keyword evidence="1" id="KW-0175">Coiled coil</keyword>
<comment type="caution">
    <text evidence="2">The sequence shown here is derived from an EMBL/GenBank/DDBJ whole genome shotgun (WGS) entry which is preliminary data.</text>
</comment>
<dbReference type="AlphaFoldDB" id="A0A8H5IAH9"/>
<dbReference type="OrthoDB" id="10471818at2759"/>
<reference evidence="2 3" key="1">
    <citation type="submission" date="2020-05" db="EMBL/GenBank/DDBJ databases">
        <title>Identification and distribution of gene clusters putatively required for synthesis of sphingolipid metabolism inhibitors in phylogenetically diverse species of the filamentous fungus Fusarium.</title>
        <authorList>
            <person name="Kim H.-S."/>
            <person name="Busman M."/>
            <person name="Brown D.W."/>
            <person name="Divon H."/>
            <person name="Uhlig S."/>
            <person name="Proctor R.H."/>
        </authorList>
    </citation>
    <scope>NUCLEOTIDE SEQUENCE [LARGE SCALE GENOMIC DNA]</scope>
    <source>
        <strain evidence="2 3">NRRL 13617</strain>
    </source>
</reference>
<gene>
    <name evidence="2" type="ORF">FPHYL_14022</name>
</gene>
<dbReference type="Proteomes" id="UP000582016">
    <property type="component" value="Unassembled WGS sequence"/>
</dbReference>
<accession>A0A8H5IAH9</accession>
<keyword evidence="3" id="KW-1185">Reference proteome</keyword>
<protein>
    <submittedName>
        <fullName evidence="2">Uncharacterized protein</fullName>
    </submittedName>
</protein>
<proteinExistence type="predicted"/>
<evidence type="ECO:0000256" key="1">
    <source>
        <dbReference type="SAM" id="Coils"/>
    </source>
</evidence>
<feature type="coiled-coil region" evidence="1">
    <location>
        <begin position="6"/>
        <end position="40"/>
    </location>
</feature>
<name>A0A8H5IAH9_9HYPO</name>
<evidence type="ECO:0000313" key="2">
    <source>
        <dbReference type="EMBL" id="KAF5530821.1"/>
    </source>
</evidence>
<dbReference type="EMBL" id="JAAOAQ010001047">
    <property type="protein sequence ID" value="KAF5530821.1"/>
    <property type="molecule type" value="Genomic_DNA"/>
</dbReference>
<sequence length="100" mass="11820">MPQLTKTQAAVELVRIRGEISRLEREVSDMAWELTQVQAKKAAAYSIMLGNFAWDEKVIAQQQHREFVRQEADLKARHEPRRKELDKLRTKEEYLKIDLL</sequence>